<organism evidence="2">
    <name type="scientific">Cacopsylla melanoneura</name>
    <dbReference type="NCBI Taxonomy" id="428564"/>
    <lineage>
        <taxon>Eukaryota</taxon>
        <taxon>Metazoa</taxon>
        <taxon>Ecdysozoa</taxon>
        <taxon>Arthropoda</taxon>
        <taxon>Hexapoda</taxon>
        <taxon>Insecta</taxon>
        <taxon>Pterygota</taxon>
        <taxon>Neoptera</taxon>
        <taxon>Paraneoptera</taxon>
        <taxon>Hemiptera</taxon>
        <taxon>Sternorrhyncha</taxon>
        <taxon>Psylloidea</taxon>
        <taxon>Psyllidae</taxon>
        <taxon>Psyllinae</taxon>
        <taxon>Cacopsylla</taxon>
    </lineage>
</organism>
<feature type="region of interest" description="Disordered" evidence="1">
    <location>
        <begin position="64"/>
        <end position="142"/>
    </location>
</feature>
<reference evidence="2" key="1">
    <citation type="submission" date="2021-05" db="EMBL/GenBank/DDBJ databases">
        <authorList>
            <person name="Alioto T."/>
            <person name="Alioto T."/>
            <person name="Gomez Garrido J."/>
        </authorList>
    </citation>
    <scope>NUCLEOTIDE SEQUENCE</scope>
</reference>
<dbReference type="EMBL" id="HBUF01571770">
    <property type="protein sequence ID" value="CAG6766874.1"/>
    <property type="molecule type" value="Transcribed_RNA"/>
</dbReference>
<evidence type="ECO:0000256" key="1">
    <source>
        <dbReference type="SAM" id="MobiDB-lite"/>
    </source>
</evidence>
<dbReference type="SUPFAM" id="SSF52266">
    <property type="entry name" value="SGNH hydrolase"/>
    <property type="match status" value="1"/>
</dbReference>
<dbReference type="InterPro" id="IPR036514">
    <property type="entry name" value="SGNH_hydro_sf"/>
</dbReference>
<evidence type="ECO:0000313" key="2">
    <source>
        <dbReference type="EMBL" id="CAG6766874.1"/>
    </source>
</evidence>
<protein>
    <submittedName>
        <fullName evidence="2">Uncharacterized protein</fullName>
    </submittedName>
</protein>
<sequence length="580" mass="65080">MVRYSQSFNLSFTHDKLKKSVTFRNDTYVFKHPQSDGSGVYRCSVRGCTSNIRINRNKTKILGGTYNHDHTSLNTSTSSRLSLVSKPDDVQSKAPDKGGRELTCDLSQTSIQPPPQLPSPSTDSTSETNTRVSTISPASPLAVPTEQHSIVPESHDAPHVSNQDTSSCVVIESTPCPKTSDPCEVTEKSVGTLKSQIGELKILRDTLIDQIMEKEKIIINQGDTINSLKKEVTKLEMELNKKKTPKKSRRAKGDNKDGNKECIDIDISQEESNFNFTTAGTNNKTSQHQTNENNVNKIRNCSLLGDSHCRGLGYYLRRYLDNVETFFKPGGGFIELKDSCTFAMSQLSPEDKVIFFCGTNNIQDRDWSKVFSAVDEVLAKYNACNLCFVLVPIRWDRPDLNRLVQKFNNRLREKLKEKKISYLDPNYFLRPWHYAKDGLHLNINGKRLVSLKLKYYLGKASMFCDQPIPEQFTGSKVNSVIDNNCSSIDSRVSNDVPTCSKYSGSNQTPSSSFAHDQTYVYDLDHLALMSNLSSSLCVTPNIMTRPIPVLDTSVINVSSRDSTFSFSPNFYTNRRGTKPI</sequence>
<dbReference type="AlphaFoldDB" id="A0A8D9EVV7"/>
<feature type="compositionally biased region" description="Low complexity" evidence="1">
    <location>
        <begin position="72"/>
        <end position="85"/>
    </location>
</feature>
<dbReference type="Gene3D" id="3.40.50.1110">
    <property type="entry name" value="SGNH hydrolase"/>
    <property type="match status" value="1"/>
</dbReference>
<accession>A0A8D9EVV7</accession>
<proteinExistence type="predicted"/>
<feature type="compositionally biased region" description="Polar residues" evidence="1">
    <location>
        <begin position="127"/>
        <end position="137"/>
    </location>
</feature>
<dbReference type="CDD" id="cd00229">
    <property type="entry name" value="SGNH_hydrolase"/>
    <property type="match status" value="1"/>
</dbReference>
<feature type="compositionally biased region" description="Basic and acidic residues" evidence="1">
    <location>
        <begin position="86"/>
        <end position="103"/>
    </location>
</feature>
<name>A0A8D9EVV7_9HEMI</name>